<proteinExistence type="predicted"/>
<evidence type="ECO:0000313" key="3">
    <source>
        <dbReference type="EMBL" id="ADQ80001.1"/>
    </source>
</evidence>
<feature type="domain" description="BT-3044-like C-terminal" evidence="2">
    <location>
        <begin position="162"/>
        <end position="287"/>
    </location>
</feature>
<dbReference type="Pfam" id="PF14274">
    <property type="entry name" value="BT_3044-like_C"/>
    <property type="match status" value="1"/>
</dbReference>
<organism evidence="3 4">
    <name type="scientific">Paludibacter propionicigenes (strain DSM 17365 / JCM 13257 / WB4)</name>
    <dbReference type="NCBI Taxonomy" id="694427"/>
    <lineage>
        <taxon>Bacteria</taxon>
        <taxon>Pseudomonadati</taxon>
        <taxon>Bacteroidota</taxon>
        <taxon>Bacteroidia</taxon>
        <taxon>Bacteroidales</taxon>
        <taxon>Paludibacteraceae</taxon>
        <taxon>Paludibacter</taxon>
    </lineage>
</organism>
<dbReference type="InterPro" id="IPR025371">
    <property type="entry name" value="BT_3044-like_C"/>
</dbReference>
<dbReference type="HOGENOM" id="CLU_068210_1_0_10"/>
<dbReference type="OrthoDB" id="1024640at2"/>
<evidence type="ECO:0000313" key="4">
    <source>
        <dbReference type="Proteomes" id="UP000008718"/>
    </source>
</evidence>
<sequence length="311" mass="34739">MMKNKILLPLALLSILFVGCDQESPLSKDLYPQSVYIVGAADKIVDRDLNIADAPYDTVSISVAVSGSRPSANDVTVTVGEMDTAITIYNTKNLSGTATQYRKIASSVYTYPSKSVTIKAGQVYNTFPIYIKPASFQCDSMYMIALRLTSTTAYSLVKTDTVALVKLNMVNKYSGLYYMNGVIRNTTNSKDTVIYNMARNLQATDDGKTVRMYHFANEFTQGDINDYRPTNCFKITVNSDNTLTLKTWDKFAIITGGGTYYPDLKLYSIWYTFTDDKGVVRKTVGYLYKATKTTAEQKVITDWIEDHPLAK</sequence>
<gene>
    <name evidence="3" type="ordered locus">Palpr_1862</name>
</gene>
<reference evidence="3 4" key="2">
    <citation type="journal article" date="2011" name="Stand. Genomic Sci.">
        <title>Complete genome sequence of Paludibacter propionicigenes type strain (WB4).</title>
        <authorList>
            <person name="Gronow S."/>
            <person name="Munk C."/>
            <person name="Lapidus A."/>
            <person name="Nolan M."/>
            <person name="Lucas S."/>
            <person name="Hammon N."/>
            <person name="Deshpande S."/>
            <person name="Cheng J.F."/>
            <person name="Tapia R."/>
            <person name="Han C."/>
            <person name="Goodwin L."/>
            <person name="Pitluck S."/>
            <person name="Liolios K."/>
            <person name="Ivanova N."/>
            <person name="Mavromatis K."/>
            <person name="Mikhailova N."/>
            <person name="Pati A."/>
            <person name="Chen A."/>
            <person name="Palaniappan K."/>
            <person name="Land M."/>
            <person name="Hauser L."/>
            <person name="Chang Y.J."/>
            <person name="Jeffries C.D."/>
            <person name="Brambilla E."/>
            <person name="Rohde M."/>
            <person name="Goker M."/>
            <person name="Detter J.C."/>
            <person name="Woyke T."/>
            <person name="Bristow J."/>
            <person name="Eisen J.A."/>
            <person name="Markowitz V."/>
            <person name="Hugenholtz P."/>
            <person name="Kyrpides N.C."/>
            <person name="Klenk H.P."/>
        </authorList>
    </citation>
    <scope>NUCLEOTIDE SEQUENCE [LARGE SCALE GENOMIC DNA]</scope>
    <source>
        <strain evidence="4">DSM 17365 / JCM 13257 / WB4</strain>
    </source>
</reference>
<feature type="domain" description="BT-3987-like N-terminal" evidence="1">
    <location>
        <begin position="31"/>
        <end position="154"/>
    </location>
</feature>
<protein>
    <recommendedName>
        <fullName evidence="5">DUF4361 domain-containing protein</fullName>
    </recommendedName>
</protein>
<dbReference type="AlphaFoldDB" id="E4T5K7"/>
<dbReference type="EMBL" id="CP002345">
    <property type="protein sequence ID" value="ADQ80001.1"/>
    <property type="molecule type" value="Genomic_DNA"/>
</dbReference>
<dbReference type="RefSeq" id="WP_013445370.1">
    <property type="nucleotide sequence ID" value="NC_014734.1"/>
</dbReference>
<dbReference type="PROSITE" id="PS51257">
    <property type="entry name" value="PROKAR_LIPOPROTEIN"/>
    <property type="match status" value="1"/>
</dbReference>
<dbReference type="Pfam" id="PF08522">
    <property type="entry name" value="BT_3987-like_N"/>
    <property type="match status" value="1"/>
</dbReference>
<keyword evidence="4" id="KW-1185">Reference proteome</keyword>
<name>E4T5K7_PALPW</name>
<reference key="1">
    <citation type="submission" date="2010-11" db="EMBL/GenBank/DDBJ databases">
        <title>The complete genome of Paludibacter propionicigenes DSM 17365.</title>
        <authorList>
            <consortium name="US DOE Joint Genome Institute (JGI-PGF)"/>
            <person name="Lucas S."/>
            <person name="Copeland A."/>
            <person name="Lapidus A."/>
            <person name="Bruce D."/>
            <person name="Goodwin L."/>
            <person name="Pitluck S."/>
            <person name="Kyrpides N."/>
            <person name="Mavromatis K."/>
            <person name="Ivanova N."/>
            <person name="Munk A.C."/>
            <person name="Brettin T."/>
            <person name="Detter J.C."/>
            <person name="Han C."/>
            <person name="Tapia R."/>
            <person name="Land M."/>
            <person name="Hauser L."/>
            <person name="Markowitz V."/>
            <person name="Cheng J.-F."/>
            <person name="Hugenholtz P."/>
            <person name="Woyke T."/>
            <person name="Wu D."/>
            <person name="Gronow S."/>
            <person name="Wellnitz S."/>
            <person name="Brambilla E."/>
            <person name="Klenk H.-P."/>
            <person name="Eisen J.A."/>
        </authorList>
    </citation>
    <scope>NUCLEOTIDE SEQUENCE</scope>
    <source>
        <strain>WB4</strain>
    </source>
</reference>
<evidence type="ECO:0000259" key="1">
    <source>
        <dbReference type="Pfam" id="PF08522"/>
    </source>
</evidence>
<dbReference type="STRING" id="694427.Palpr_1862"/>
<evidence type="ECO:0008006" key="5">
    <source>
        <dbReference type="Google" id="ProtNLM"/>
    </source>
</evidence>
<dbReference type="InterPro" id="IPR013728">
    <property type="entry name" value="BT_3987-like_N"/>
</dbReference>
<dbReference type="Gene3D" id="2.60.40.1740">
    <property type="entry name" value="hypothetical protein (bacova_03559)"/>
    <property type="match status" value="1"/>
</dbReference>
<evidence type="ECO:0000259" key="2">
    <source>
        <dbReference type="Pfam" id="PF14274"/>
    </source>
</evidence>
<dbReference type="Proteomes" id="UP000008718">
    <property type="component" value="Chromosome"/>
</dbReference>
<dbReference type="eggNOG" id="ENOG5032RAM">
    <property type="taxonomic scope" value="Bacteria"/>
</dbReference>
<dbReference type="KEGG" id="ppn:Palpr_1862"/>
<accession>E4T5K7</accession>